<sequence>MMKQLGFSRANVQIANIKDNQAVLTSINATMTTGTNIRILPGLMYYGLLGRKGSAAKHFPVNGLDEQSVSIPQH</sequence>
<protein>
    <submittedName>
        <fullName evidence="1">Uncharacterized protein</fullName>
    </submittedName>
</protein>
<dbReference type="AlphaFoldDB" id="A0A8R1IG54"/>
<dbReference type="EnsemblMetazoa" id="CJA34143.1">
    <property type="protein sequence ID" value="CJA34143.1"/>
    <property type="gene ID" value="WBGene00209990"/>
</dbReference>
<evidence type="ECO:0000313" key="2">
    <source>
        <dbReference type="Proteomes" id="UP000005237"/>
    </source>
</evidence>
<evidence type="ECO:0000313" key="1">
    <source>
        <dbReference type="EnsemblMetazoa" id="CJA34143.1"/>
    </source>
</evidence>
<name>A0A8R1IG54_CAEJA</name>
<proteinExistence type="predicted"/>
<organism evidence="1 2">
    <name type="scientific">Caenorhabditis japonica</name>
    <dbReference type="NCBI Taxonomy" id="281687"/>
    <lineage>
        <taxon>Eukaryota</taxon>
        <taxon>Metazoa</taxon>
        <taxon>Ecdysozoa</taxon>
        <taxon>Nematoda</taxon>
        <taxon>Chromadorea</taxon>
        <taxon>Rhabditida</taxon>
        <taxon>Rhabditina</taxon>
        <taxon>Rhabditomorpha</taxon>
        <taxon>Rhabditoidea</taxon>
        <taxon>Rhabditidae</taxon>
        <taxon>Peloderinae</taxon>
        <taxon>Caenorhabditis</taxon>
    </lineage>
</organism>
<reference evidence="1" key="2">
    <citation type="submission" date="2022-06" db="UniProtKB">
        <authorList>
            <consortium name="EnsemblMetazoa"/>
        </authorList>
    </citation>
    <scope>IDENTIFICATION</scope>
    <source>
        <strain evidence="1">DF5081</strain>
    </source>
</reference>
<dbReference type="Proteomes" id="UP000005237">
    <property type="component" value="Unassembled WGS sequence"/>
</dbReference>
<keyword evidence="2" id="KW-1185">Reference proteome</keyword>
<accession>A0A8R1IG54</accession>
<reference evidence="2" key="1">
    <citation type="submission" date="2010-08" db="EMBL/GenBank/DDBJ databases">
        <authorList>
            <consortium name="Caenorhabditis japonica Sequencing Consortium"/>
            <person name="Wilson R.K."/>
        </authorList>
    </citation>
    <scope>NUCLEOTIDE SEQUENCE [LARGE SCALE GENOMIC DNA]</scope>
    <source>
        <strain evidence="2">DF5081</strain>
    </source>
</reference>